<feature type="compositionally biased region" description="Gly residues" evidence="1">
    <location>
        <begin position="1261"/>
        <end position="1276"/>
    </location>
</feature>
<dbReference type="SUPFAM" id="SSF52540">
    <property type="entry name" value="P-loop containing nucleoside triphosphate hydrolases"/>
    <property type="match status" value="1"/>
</dbReference>
<evidence type="ECO:0000259" key="2">
    <source>
        <dbReference type="SMART" id="SM00382"/>
    </source>
</evidence>
<organism evidence="3 4">
    <name type="scientific">Kwoniella heveanensis BCC8398</name>
    <dbReference type="NCBI Taxonomy" id="1296120"/>
    <lineage>
        <taxon>Eukaryota</taxon>
        <taxon>Fungi</taxon>
        <taxon>Dikarya</taxon>
        <taxon>Basidiomycota</taxon>
        <taxon>Agaricomycotina</taxon>
        <taxon>Tremellomycetes</taxon>
        <taxon>Tremellales</taxon>
        <taxon>Cryptococcaceae</taxon>
        <taxon>Kwoniella</taxon>
    </lineage>
</organism>
<accession>A0A1B9H0C6</accession>
<feature type="compositionally biased region" description="Basic residues" evidence="1">
    <location>
        <begin position="487"/>
        <end position="496"/>
    </location>
</feature>
<feature type="region of interest" description="Disordered" evidence="1">
    <location>
        <begin position="448"/>
        <end position="497"/>
    </location>
</feature>
<feature type="region of interest" description="Disordered" evidence="1">
    <location>
        <begin position="1"/>
        <end position="319"/>
    </location>
</feature>
<dbReference type="InterPro" id="IPR027417">
    <property type="entry name" value="P-loop_NTPase"/>
</dbReference>
<feature type="compositionally biased region" description="Polar residues" evidence="1">
    <location>
        <begin position="116"/>
        <end position="126"/>
    </location>
</feature>
<feature type="compositionally biased region" description="Basic and acidic residues" evidence="1">
    <location>
        <begin position="477"/>
        <end position="486"/>
    </location>
</feature>
<dbReference type="OrthoDB" id="9996895at2759"/>
<proteinExistence type="predicted"/>
<evidence type="ECO:0000313" key="4">
    <source>
        <dbReference type="Proteomes" id="UP000092666"/>
    </source>
</evidence>
<dbReference type="Gene3D" id="3.40.50.300">
    <property type="entry name" value="P-loop containing nucleotide triphosphate hydrolases"/>
    <property type="match status" value="1"/>
</dbReference>
<evidence type="ECO:0000313" key="3">
    <source>
        <dbReference type="EMBL" id="OCF36738.1"/>
    </source>
</evidence>
<reference evidence="3 4" key="1">
    <citation type="submission" date="2013-07" db="EMBL/GenBank/DDBJ databases">
        <title>The Genome Sequence of Cryptococcus heveanensis BCC8398.</title>
        <authorList>
            <consortium name="The Broad Institute Genome Sequencing Platform"/>
            <person name="Cuomo C."/>
            <person name="Litvintseva A."/>
            <person name="Chen Y."/>
            <person name="Heitman J."/>
            <person name="Sun S."/>
            <person name="Springer D."/>
            <person name="Dromer F."/>
            <person name="Young S.K."/>
            <person name="Zeng Q."/>
            <person name="Gargeya S."/>
            <person name="Fitzgerald M."/>
            <person name="Abouelleil A."/>
            <person name="Alvarado L."/>
            <person name="Berlin A.M."/>
            <person name="Chapman S.B."/>
            <person name="Dewar J."/>
            <person name="Goldberg J."/>
            <person name="Griggs A."/>
            <person name="Gujja S."/>
            <person name="Hansen M."/>
            <person name="Howarth C."/>
            <person name="Imamovic A."/>
            <person name="Larimer J."/>
            <person name="McCowan C."/>
            <person name="Murphy C."/>
            <person name="Pearson M."/>
            <person name="Priest M."/>
            <person name="Roberts A."/>
            <person name="Saif S."/>
            <person name="Shea T."/>
            <person name="Sykes S."/>
            <person name="Wortman J."/>
            <person name="Nusbaum C."/>
            <person name="Birren B."/>
        </authorList>
    </citation>
    <scope>NUCLEOTIDE SEQUENCE [LARGE SCALE GENOMIC DNA]</scope>
    <source>
        <strain evidence="3 4">BCC8398</strain>
    </source>
</reference>
<feature type="compositionally biased region" description="Low complexity" evidence="1">
    <location>
        <begin position="27"/>
        <end position="48"/>
    </location>
</feature>
<protein>
    <recommendedName>
        <fullName evidence="2">AAA+ ATPase domain-containing protein</fullName>
    </recommendedName>
</protein>
<dbReference type="GO" id="GO:0003677">
    <property type="term" value="F:DNA binding"/>
    <property type="evidence" value="ECO:0007669"/>
    <property type="project" value="TreeGrafter"/>
</dbReference>
<feature type="region of interest" description="Disordered" evidence="1">
    <location>
        <begin position="799"/>
        <end position="849"/>
    </location>
</feature>
<evidence type="ECO:0000256" key="1">
    <source>
        <dbReference type="SAM" id="MobiDB-lite"/>
    </source>
</evidence>
<feature type="compositionally biased region" description="Low complexity" evidence="1">
    <location>
        <begin position="276"/>
        <end position="287"/>
    </location>
</feature>
<keyword evidence="4" id="KW-1185">Reference proteome</keyword>
<feature type="compositionally biased region" description="Low complexity" evidence="1">
    <location>
        <begin position="76"/>
        <end position="88"/>
    </location>
</feature>
<feature type="compositionally biased region" description="Polar residues" evidence="1">
    <location>
        <begin position="536"/>
        <end position="553"/>
    </location>
</feature>
<feature type="region of interest" description="Disordered" evidence="1">
    <location>
        <begin position="1244"/>
        <end position="1276"/>
    </location>
</feature>
<dbReference type="PANTHER" id="PTHR23389:SF21">
    <property type="entry name" value="ATPASE FAMILY AAA DOMAIN-CONTAINING PROTEIN 5"/>
    <property type="match status" value="1"/>
</dbReference>
<reference evidence="4" key="2">
    <citation type="submission" date="2013-12" db="EMBL/GenBank/DDBJ databases">
        <title>Evolution of pathogenesis and genome organization in the Tremellales.</title>
        <authorList>
            <person name="Cuomo C."/>
            <person name="Litvintseva A."/>
            <person name="Heitman J."/>
            <person name="Chen Y."/>
            <person name="Sun S."/>
            <person name="Springer D."/>
            <person name="Dromer F."/>
            <person name="Young S."/>
            <person name="Zeng Q."/>
            <person name="Chapman S."/>
            <person name="Gujja S."/>
            <person name="Saif S."/>
            <person name="Birren B."/>
        </authorList>
    </citation>
    <scope>NUCLEOTIDE SEQUENCE [LARGE SCALE GENOMIC DNA]</scope>
    <source>
        <strain evidence="4">BCC8398</strain>
    </source>
</reference>
<feature type="region of interest" description="Disordered" evidence="1">
    <location>
        <begin position="866"/>
        <end position="886"/>
    </location>
</feature>
<feature type="region of interest" description="Disordered" evidence="1">
    <location>
        <begin position="713"/>
        <end position="732"/>
    </location>
</feature>
<dbReference type="EMBL" id="KI669494">
    <property type="protein sequence ID" value="OCF36738.1"/>
    <property type="molecule type" value="Genomic_DNA"/>
</dbReference>
<dbReference type="PANTHER" id="PTHR23389">
    <property type="entry name" value="CHROMOSOME TRANSMISSION FIDELITY FACTOR 18"/>
    <property type="match status" value="1"/>
</dbReference>
<feature type="compositionally biased region" description="Basic residues" evidence="1">
    <location>
        <begin position="213"/>
        <end position="223"/>
    </location>
</feature>
<dbReference type="STRING" id="1296120.A0A1B9H0C6"/>
<feature type="compositionally biased region" description="Low complexity" evidence="1">
    <location>
        <begin position="378"/>
        <end position="387"/>
    </location>
</feature>
<feature type="compositionally biased region" description="Low complexity" evidence="1">
    <location>
        <begin position="828"/>
        <end position="841"/>
    </location>
</feature>
<dbReference type="InterPro" id="IPR003593">
    <property type="entry name" value="AAA+_ATPase"/>
</dbReference>
<feature type="region of interest" description="Disordered" evidence="1">
    <location>
        <begin position="378"/>
        <end position="415"/>
    </location>
</feature>
<dbReference type="Proteomes" id="UP000092666">
    <property type="component" value="Unassembled WGS sequence"/>
</dbReference>
<gene>
    <name evidence="3" type="ORF">I316_01334</name>
</gene>
<feature type="region of interest" description="Disordered" evidence="1">
    <location>
        <begin position="526"/>
        <end position="562"/>
    </location>
</feature>
<name>A0A1B9H0C6_9TREE</name>
<dbReference type="SMART" id="SM00382">
    <property type="entry name" value="AAA"/>
    <property type="match status" value="1"/>
</dbReference>
<dbReference type="GO" id="GO:0005634">
    <property type="term" value="C:nucleus"/>
    <property type="evidence" value="ECO:0007669"/>
    <property type="project" value="TreeGrafter"/>
</dbReference>
<sequence>MPTSRSTEDSEQDVSISPAGLALEDGSSSSSSLGQSQTQPQTHAQPTHYRSKDKDKTIHSFFSGPSALAFAEAGPSTRNRTSTSTNTSAGIKADPSRKRRKNGKTEDGQGQGRGSKITTGPAQTRLSLGIKAAANQSDAGAGENVDEIGAQNGTGNGNGIWIVSKPAPLEQQTSHIGGGGRRKAGSRTVGGGGDGEEDELREMSKKGAAAIKGKGKRAAKRKSGVGGDVGNDNITELIDPSLNTIYPAGPEVSSSPPKKRGRGRKLQVPNSSSIDHPVSYNPSSHPVPNSPPSSPISIDFEAIANNGNGGATETSRAGRHRLSNDFEVTNISLASTAASTPASTISALPSTATSIPTATTKNSHPFFSRTNLTNTSVASLSSKGSGSHVQDAIEVDERSPDRPVPQPGKAAPTGPRKIAFAADQNKPAHSFFSKIAAVPSNAVRSNGAGIGSFSPESTLEPTGSEPGGGLPTGDFRPPVHEREKGKGREKKGKVHSFFKVATQVSEGKLQQGWGRNIKEGEELLVPLPRGDWPNHDTASSGSTNLEPSRQSGPSRRRKHHAPDALDDGFWYSVLETASISRSHRAPSTSPANSLSSIPPYIAHHPAFTSISAKRKAATSNRAPWSDRYRPLRACEVLHNDIEATYIRDWLSTLSVGHQHGESTSVVRRIVRKVKRGKLKSNLLDGWIVDDLGVFGGDPFQDDPATDEEELEELDDPSLASDPDQRTCPSYPPLESRLTNTILLTGPHGSGKSAAVYAAANELGWDVFEVFPGMGKRTGGNLMSWVGDVGRNHMVSQGHQNHGAVQAGGRGKKGQKQPLTGSEEEKKPGGLSAFFGAGASSSRNNKEGKIDKNRKIVAALGSQGSAAEPIDIDDDRNDNSNGHANHSIDLTRDADVHMITDDDEPLAKSAQAVAEDPTHAGAGASGLVAIGGSSGDSVRQSLILLDEVDILFDEESTFWPAVISLIAESRRPVILTCNDHTRVPKDQLPLQAILEFCPPPSFLAIPYLQSISDQETQASSRSSSQEEGYQVDVQRIYDASIHRSGFDDELVDQPLPPNGNERIPYFDLRKAISQLQLDRCIYTEIDRPEADQDGRSISELIKPMENLSYADAYVDLRPWAKLESTEIDRYAPTEDDELGTHLVPKPEINDRYPVCVGNDISSDVAVELKRLAGDVGADLPCLGDLGLARTLYIRSTLPLLDPLIPLSAPLLPNPTLFLYTLPTILNMIEMDDVFERAEEIALSQGEERINRKTGRPVRSSGTRGGGGGGGGVQGQGQGQGGYIRWLADLGVDSEAERLGRKLIGSLR</sequence>
<feature type="domain" description="AAA+ ATPase" evidence="2">
    <location>
        <begin position="737"/>
        <end position="999"/>
    </location>
</feature>